<comment type="caution">
    <text evidence="1">The sequence shown here is derived from an EMBL/GenBank/DDBJ whole genome shotgun (WGS) entry which is preliminary data.</text>
</comment>
<reference evidence="1 2" key="1">
    <citation type="submission" date="2013-02" db="EMBL/GenBank/DDBJ databases">
        <title>The Genome Sequence of Acinetobacter calcoaceticus CIP 81.8.</title>
        <authorList>
            <consortium name="The Broad Institute Genome Sequencing Platform"/>
            <consortium name="The Broad Institute Genome Sequencing Center for Infectious Disease"/>
            <person name="Cerqueira G."/>
            <person name="Feldgarden M."/>
            <person name="Courvalin P."/>
            <person name="Perichon B."/>
            <person name="Grillot-Courvalin C."/>
            <person name="Clermont D."/>
            <person name="Rocha E."/>
            <person name="Yoon E.-J."/>
            <person name="Nemec A."/>
            <person name="Walker B."/>
            <person name="Young S.K."/>
            <person name="Zeng Q."/>
            <person name="Gargeya S."/>
            <person name="Fitzgerald M."/>
            <person name="Haas B."/>
            <person name="Abouelleil A."/>
            <person name="Alvarado L."/>
            <person name="Arachchi H.M."/>
            <person name="Berlin A.M."/>
            <person name="Chapman S.B."/>
            <person name="Dewar J."/>
            <person name="Goldberg J."/>
            <person name="Griggs A."/>
            <person name="Gujja S."/>
            <person name="Hansen M."/>
            <person name="Howarth C."/>
            <person name="Imamovic A."/>
            <person name="Larimer J."/>
            <person name="McCowan C."/>
            <person name="Murphy C."/>
            <person name="Neiman D."/>
            <person name="Pearson M."/>
            <person name="Priest M."/>
            <person name="Roberts A."/>
            <person name="Saif S."/>
            <person name="Shea T."/>
            <person name="Sisk P."/>
            <person name="Sykes S."/>
            <person name="Wortman J."/>
            <person name="Nusbaum C."/>
            <person name="Birren B."/>
        </authorList>
    </citation>
    <scope>NUCLEOTIDE SEQUENCE [LARGE SCALE GENOMIC DNA]</scope>
    <source>
        <strain evidence="1 2">CIP 81.8</strain>
    </source>
</reference>
<dbReference type="GeneID" id="92921845"/>
<accession>A0ABN0K5Z6</accession>
<name>A0ABN0K5Z6_ACICA</name>
<gene>
    <name evidence="1" type="ORF">F936_02116</name>
</gene>
<dbReference type="Proteomes" id="UP000013024">
    <property type="component" value="Unassembled WGS sequence"/>
</dbReference>
<evidence type="ECO:0008006" key="3">
    <source>
        <dbReference type="Google" id="ProtNLM"/>
    </source>
</evidence>
<organism evidence="1 2">
    <name type="scientific">Acinetobacter calcoaceticus DSM 30006 = CIP 81.8</name>
    <dbReference type="NCBI Taxonomy" id="981331"/>
    <lineage>
        <taxon>Bacteria</taxon>
        <taxon>Pseudomonadati</taxon>
        <taxon>Pseudomonadota</taxon>
        <taxon>Gammaproteobacteria</taxon>
        <taxon>Moraxellales</taxon>
        <taxon>Moraxellaceae</taxon>
        <taxon>Acinetobacter</taxon>
        <taxon>Acinetobacter calcoaceticus/baumannii complex</taxon>
    </lineage>
</organism>
<evidence type="ECO:0000313" key="2">
    <source>
        <dbReference type="Proteomes" id="UP000013024"/>
    </source>
</evidence>
<sequence>MNKDTEQHQDSKTCKELKNKQTNYVEVIIKVHPDSVDKLITLIKKTDADIQGIEVRNG</sequence>
<dbReference type="EMBL" id="APQI01000004">
    <property type="protein sequence ID" value="ENV99033.1"/>
    <property type="molecule type" value="Genomic_DNA"/>
</dbReference>
<evidence type="ECO:0000313" key="1">
    <source>
        <dbReference type="EMBL" id="ENV99033.1"/>
    </source>
</evidence>
<protein>
    <recommendedName>
        <fullName evidence="3">ACT domain-containing protein</fullName>
    </recommendedName>
</protein>
<dbReference type="RefSeq" id="WP_005047301.1">
    <property type="nucleotide sequence ID" value="NZ_KB849780.1"/>
</dbReference>
<keyword evidence="2" id="KW-1185">Reference proteome</keyword>
<proteinExistence type="predicted"/>